<proteinExistence type="predicted"/>
<name>A0ABT6JKX6_9GAMM</name>
<dbReference type="RefSeq" id="WP_280602301.1">
    <property type="nucleotide sequence ID" value="NZ_JARXRN010000027.1"/>
</dbReference>
<organism evidence="2 3">
    <name type="scientific">Luteimonas rhizosphaericola</name>
    <dbReference type="NCBI Taxonomy" id="3042024"/>
    <lineage>
        <taxon>Bacteria</taxon>
        <taxon>Pseudomonadati</taxon>
        <taxon>Pseudomonadota</taxon>
        <taxon>Gammaproteobacteria</taxon>
        <taxon>Lysobacterales</taxon>
        <taxon>Lysobacteraceae</taxon>
        <taxon>Luteimonas</taxon>
    </lineage>
</organism>
<protein>
    <submittedName>
        <fullName evidence="2">Glycosyltransferase family 4 protein</fullName>
        <ecNumber evidence="2">2.4.-.-</ecNumber>
    </submittedName>
</protein>
<dbReference type="EC" id="2.4.-.-" evidence="2"/>
<evidence type="ECO:0000313" key="3">
    <source>
        <dbReference type="Proteomes" id="UP001156831"/>
    </source>
</evidence>
<dbReference type="EMBL" id="JARXRN010000027">
    <property type="protein sequence ID" value="MDH5831325.1"/>
    <property type="molecule type" value="Genomic_DNA"/>
</dbReference>
<evidence type="ECO:0000313" key="2">
    <source>
        <dbReference type="EMBL" id="MDH5831325.1"/>
    </source>
</evidence>
<keyword evidence="3" id="KW-1185">Reference proteome</keyword>
<gene>
    <name evidence="2" type="ORF">QFW80_12450</name>
</gene>
<comment type="caution">
    <text evidence="2">The sequence shown here is derived from an EMBL/GenBank/DDBJ whole genome shotgun (WGS) entry which is preliminary data.</text>
</comment>
<sequence length="365" mass="39971">MRVLVVCKRQYSGKDLVSDRFGRLYELPLGLASLGDEVRICALSYRRRGGPDSGSFEGKAVDWRSLDALPFGLARHGAWLDDVTAGWRPDVVWASSDMLQCVLAERWARRHGIPCVIDLYDNYESFGLSRLPGLAPVFRQACRQAMALSVVSDSLADYVRATYQPSCPVATVVNGVRSALFQPRDKALSRSSLGLPLGDRLIGTAGALTADRGISDLFDAFERLSCHDEQLWLVHAGPTDRTARRDHPRVIDLGMLAHQRVPDLLAALDVGVVCNRDSAFGRYCFPLKLYEMLSMDIPVVATALGDVARILARNPECLYAPGDVTMLADRIAGQLSSPSVPRVDSPAWEDCARSLRRALVASQGA</sequence>
<dbReference type="InterPro" id="IPR050194">
    <property type="entry name" value="Glycosyltransferase_grp1"/>
</dbReference>
<feature type="domain" description="Glycosyltransferase subfamily 4-like N-terminal" evidence="1">
    <location>
        <begin position="27"/>
        <end position="175"/>
    </location>
</feature>
<reference evidence="2 3" key="1">
    <citation type="submission" date="2023-04" db="EMBL/GenBank/DDBJ databases">
        <title>Luteimonas sp. M1R5S18.</title>
        <authorList>
            <person name="Sun J.-Q."/>
        </authorList>
    </citation>
    <scope>NUCLEOTIDE SEQUENCE [LARGE SCALE GENOMIC DNA]</scope>
    <source>
        <strain evidence="2 3">M1R5S18</strain>
    </source>
</reference>
<dbReference type="SUPFAM" id="SSF53756">
    <property type="entry name" value="UDP-Glycosyltransferase/glycogen phosphorylase"/>
    <property type="match status" value="1"/>
</dbReference>
<dbReference type="Gene3D" id="3.40.50.2000">
    <property type="entry name" value="Glycogen Phosphorylase B"/>
    <property type="match status" value="2"/>
</dbReference>
<dbReference type="InterPro" id="IPR028098">
    <property type="entry name" value="Glyco_trans_4-like_N"/>
</dbReference>
<accession>A0ABT6JKX6</accession>
<dbReference type="GO" id="GO:0016757">
    <property type="term" value="F:glycosyltransferase activity"/>
    <property type="evidence" value="ECO:0007669"/>
    <property type="project" value="UniProtKB-KW"/>
</dbReference>
<dbReference type="Pfam" id="PF13692">
    <property type="entry name" value="Glyco_trans_1_4"/>
    <property type="match status" value="1"/>
</dbReference>
<dbReference type="Pfam" id="PF13579">
    <property type="entry name" value="Glyco_trans_4_4"/>
    <property type="match status" value="1"/>
</dbReference>
<dbReference type="PANTHER" id="PTHR45947">
    <property type="entry name" value="SULFOQUINOVOSYL TRANSFERASE SQD2"/>
    <property type="match status" value="1"/>
</dbReference>
<keyword evidence="2" id="KW-0808">Transferase</keyword>
<dbReference type="CDD" id="cd03801">
    <property type="entry name" value="GT4_PimA-like"/>
    <property type="match status" value="1"/>
</dbReference>
<dbReference type="Proteomes" id="UP001156831">
    <property type="component" value="Unassembled WGS sequence"/>
</dbReference>
<keyword evidence="2" id="KW-0328">Glycosyltransferase</keyword>
<evidence type="ECO:0000259" key="1">
    <source>
        <dbReference type="Pfam" id="PF13579"/>
    </source>
</evidence>
<dbReference type="PANTHER" id="PTHR45947:SF3">
    <property type="entry name" value="SULFOQUINOVOSYL TRANSFERASE SQD2"/>
    <property type="match status" value="1"/>
</dbReference>